<evidence type="ECO:0000259" key="2">
    <source>
        <dbReference type="PROSITE" id="PS50146"/>
    </source>
</evidence>
<evidence type="ECO:0000256" key="1">
    <source>
        <dbReference type="SAM" id="MobiDB-lite"/>
    </source>
</evidence>
<protein>
    <recommendedName>
        <fullName evidence="2">DAGKc domain-containing protein</fullName>
    </recommendedName>
</protein>
<comment type="caution">
    <text evidence="3">The sequence shown here is derived from an EMBL/GenBank/DDBJ whole genome shotgun (WGS) entry which is preliminary data.</text>
</comment>
<accession>X6NUC9</accession>
<dbReference type="PROSITE" id="PS50146">
    <property type="entry name" value="DAGK"/>
    <property type="match status" value="1"/>
</dbReference>
<feature type="compositionally biased region" description="Basic and acidic residues" evidence="1">
    <location>
        <begin position="31"/>
        <end position="43"/>
    </location>
</feature>
<dbReference type="Pfam" id="PF00781">
    <property type="entry name" value="DAGK_cat"/>
    <property type="match status" value="1"/>
</dbReference>
<evidence type="ECO:0000313" key="3">
    <source>
        <dbReference type="EMBL" id="ETO29374.1"/>
    </source>
</evidence>
<feature type="compositionally biased region" description="Polar residues" evidence="1">
    <location>
        <begin position="1"/>
        <end position="12"/>
    </location>
</feature>
<dbReference type="OrthoDB" id="3853857at2759"/>
<feature type="region of interest" description="Disordered" evidence="1">
    <location>
        <begin position="91"/>
        <end position="192"/>
    </location>
</feature>
<reference evidence="3 4" key="1">
    <citation type="journal article" date="2013" name="Curr. Biol.">
        <title>The Genome of the Foraminiferan Reticulomyxa filosa.</title>
        <authorList>
            <person name="Glockner G."/>
            <person name="Hulsmann N."/>
            <person name="Schleicher M."/>
            <person name="Noegel A.A."/>
            <person name="Eichinger L."/>
            <person name="Gallinger C."/>
            <person name="Pawlowski J."/>
            <person name="Sierra R."/>
            <person name="Euteneuer U."/>
            <person name="Pillet L."/>
            <person name="Moustafa A."/>
            <person name="Platzer M."/>
            <person name="Groth M."/>
            <person name="Szafranski K."/>
            <person name="Schliwa M."/>
        </authorList>
    </citation>
    <scope>NUCLEOTIDE SEQUENCE [LARGE SCALE GENOMIC DNA]</scope>
</reference>
<name>X6NUC9_RETFI</name>
<gene>
    <name evidence="3" type="ORF">RFI_07748</name>
</gene>
<dbReference type="GO" id="GO:0016301">
    <property type="term" value="F:kinase activity"/>
    <property type="evidence" value="ECO:0007669"/>
    <property type="project" value="InterPro"/>
</dbReference>
<dbReference type="InterPro" id="IPR016064">
    <property type="entry name" value="NAD/diacylglycerol_kinase_sf"/>
</dbReference>
<dbReference type="InterPro" id="IPR001206">
    <property type="entry name" value="Diacylglycerol_kinase_cat_dom"/>
</dbReference>
<dbReference type="EMBL" id="ASPP01006093">
    <property type="protein sequence ID" value="ETO29374.1"/>
    <property type="molecule type" value="Genomic_DNA"/>
</dbReference>
<feature type="region of interest" description="Disordered" evidence="1">
    <location>
        <begin position="1"/>
        <end position="63"/>
    </location>
</feature>
<dbReference type="Proteomes" id="UP000023152">
    <property type="component" value="Unassembled WGS sequence"/>
</dbReference>
<feature type="domain" description="DAGKc" evidence="2">
    <location>
        <begin position="193"/>
        <end position="269"/>
    </location>
</feature>
<proteinExistence type="predicted"/>
<evidence type="ECO:0000313" key="4">
    <source>
        <dbReference type="Proteomes" id="UP000023152"/>
    </source>
</evidence>
<dbReference type="AlphaFoldDB" id="X6NUC9"/>
<feature type="compositionally biased region" description="Basic and acidic residues" evidence="1">
    <location>
        <begin position="13"/>
        <end position="24"/>
    </location>
</feature>
<feature type="compositionally biased region" description="Low complexity" evidence="1">
    <location>
        <begin position="141"/>
        <end position="169"/>
    </location>
</feature>
<dbReference type="Gene3D" id="3.40.50.10330">
    <property type="entry name" value="Probable inorganic polyphosphate/atp-NAD kinase, domain 1"/>
    <property type="match status" value="1"/>
</dbReference>
<sequence>MFSCVKNSNETMSSEKKDEEKAEDGNFAEKMNSEDDRLEDVESYKWTPQKKHVSGTFVSQGVPVQDIECDDYTQTGCVNLSALEKIPEGAASAFLSADEKARVKERKKKEEELEQQKQETKDEKEKEKEKKEEEEEEETEVQVQLQPQSQPEVQPESQSQLQAQIQLQGIEDEKKEEEEVKQDPNESKDSEKPPISVILLLYNPVSGKGAGKRIVGNVIMPLLKSHDKTVFCWESTGPKAITEYLLSSQDAINNEMNVDTFIVVGGDGTYWYIFCPFYFSFHKTEREREKEKKYITFVCIRTFTIATNNNVTIIMTTGGGKIKGDSNKYLEKVLSGDYEIKNLSCLKTVDKKGN</sequence>
<organism evidence="3 4">
    <name type="scientific">Reticulomyxa filosa</name>
    <dbReference type="NCBI Taxonomy" id="46433"/>
    <lineage>
        <taxon>Eukaryota</taxon>
        <taxon>Sar</taxon>
        <taxon>Rhizaria</taxon>
        <taxon>Retaria</taxon>
        <taxon>Foraminifera</taxon>
        <taxon>Monothalamids</taxon>
        <taxon>Reticulomyxidae</taxon>
        <taxon>Reticulomyxa</taxon>
    </lineage>
</organism>
<dbReference type="InterPro" id="IPR017438">
    <property type="entry name" value="ATP-NAD_kinase_N"/>
</dbReference>
<dbReference type="SUPFAM" id="SSF111331">
    <property type="entry name" value="NAD kinase/diacylglycerol kinase-like"/>
    <property type="match status" value="1"/>
</dbReference>
<keyword evidence="4" id="KW-1185">Reference proteome</keyword>
<feature type="compositionally biased region" description="Basic and acidic residues" evidence="1">
    <location>
        <begin position="97"/>
        <end position="131"/>
    </location>
</feature>
<feature type="compositionally biased region" description="Basic and acidic residues" evidence="1">
    <location>
        <begin position="171"/>
        <end position="192"/>
    </location>
</feature>